<dbReference type="Proteomes" id="UP000886885">
    <property type="component" value="Chromosome 3D"/>
</dbReference>
<protein>
    <submittedName>
        <fullName evidence="2">Uncharacterized protein</fullName>
    </submittedName>
</protein>
<organism evidence="2 3">
    <name type="scientific">Populus tomentosa</name>
    <name type="common">Chinese white poplar</name>
    <dbReference type="NCBI Taxonomy" id="118781"/>
    <lineage>
        <taxon>Eukaryota</taxon>
        <taxon>Viridiplantae</taxon>
        <taxon>Streptophyta</taxon>
        <taxon>Embryophyta</taxon>
        <taxon>Tracheophyta</taxon>
        <taxon>Spermatophyta</taxon>
        <taxon>Magnoliopsida</taxon>
        <taxon>eudicotyledons</taxon>
        <taxon>Gunneridae</taxon>
        <taxon>Pentapetalae</taxon>
        <taxon>rosids</taxon>
        <taxon>fabids</taxon>
        <taxon>Malpighiales</taxon>
        <taxon>Salicaceae</taxon>
        <taxon>Saliceae</taxon>
        <taxon>Populus</taxon>
    </lineage>
</organism>
<reference evidence="2" key="1">
    <citation type="journal article" date="2020" name="bioRxiv">
        <title>Hybrid origin of Populus tomentosa Carr. identified through genome sequencing and phylogenomic analysis.</title>
        <authorList>
            <person name="An X."/>
            <person name="Gao K."/>
            <person name="Chen Z."/>
            <person name="Li J."/>
            <person name="Yang X."/>
            <person name="Yang X."/>
            <person name="Zhou J."/>
            <person name="Guo T."/>
            <person name="Zhao T."/>
            <person name="Huang S."/>
            <person name="Miao D."/>
            <person name="Khan W.U."/>
            <person name="Rao P."/>
            <person name="Ye M."/>
            <person name="Lei B."/>
            <person name="Liao W."/>
            <person name="Wang J."/>
            <person name="Ji L."/>
            <person name="Li Y."/>
            <person name="Guo B."/>
            <person name="Mustafa N.S."/>
            <person name="Li S."/>
            <person name="Yun Q."/>
            <person name="Keller S.R."/>
            <person name="Mao J."/>
            <person name="Zhang R."/>
            <person name="Strauss S.H."/>
        </authorList>
    </citation>
    <scope>NUCLEOTIDE SEQUENCE</scope>
    <source>
        <strain evidence="2">GM15</strain>
        <tissue evidence="2">Leaf</tissue>
    </source>
</reference>
<evidence type="ECO:0000256" key="1">
    <source>
        <dbReference type="SAM" id="MobiDB-lite"/>
    </source>
</evidence>
<accession>A0A8X8A283</accession>
<proteinExistence type="predicted"/>
<feature type="compositionally biased region" description="Low complexity" evidence="1">
    <location>
        <begin position="601"/>
        <end position="617"/>
    </location>
</feature>
<dbReference type="PANTHER" id="PTHR34281">
    <property type="entry name" value="PROTEIN EARLY FLOWERING 3"/>
    <property type="match status" value="1"/>
</dbReference>
<evidence type="ECO:0000313" key="2">
    <source>
        <dbReference type="EMBL" id="KAG6780391.1"/>
    </source>
</evidence>
<feature type="region of interest" description="Disordered" evidence="1">
    <location>
        <begin position="575"/>
        <end position="618"/>
    </location>
</feature>
<dbReference type="GO" id="GO:2000028">
    <property type="term" value="P:regulation of photoperiodism, flowering"/>
    <property type="evidence" value="ECO:0007669"/>
    <property type="project" value="InterPro"/>
</dbReference>
<dbReference type="InterPro" id="IPR039319">
    <property type="entry name" value="ELF3-like"/>
</dbReference>
<sequence length="961" mass="105543">MRGAKDEEKMMSPMFPRLNVNDAEKGGPRAPPRNKMALYEQLCIPSQRFSSGSGSMLPVLPNNGSSLAPSISSSHGTGHERSVFTPVSNSPTPLHLTEKLFYYSSGGVKSSALMTSQEEKFVEVTSDQSLNTSRPLSFSATCNSLQSHNVSKFKNFSWKKLGDENDSRFHSSARSGSNLYCNNSQHSKDQENQHCLNLSFSVQFQNTTETQKKKTGTINVKEIDHMRIQIEDNGKVFEACQNSMEKFATVTSIKDKPSVSSPSGKIGSTKSLKRTYSSSNQEYRKNSVNVLECLPGTNEQLNQELATMPDKTVIGDNILVEYRVVTGKENPSKVRSELYSRALLQDDDRNRCGLEKRSKYREDKQSGSLKAGDLERNDDAAETYMVDSVTALEITPDDVVGVIGEKQFWKTRRAIVKTKVSCQIYETYKLCLLLAIGEGEIGHSNYILLSANIELGGKIEGLTGIFEAMLLIPPDAGTGWNSIRFTLAACFVFKFEPHSQQRVFSVQVFELHRLIKVQKLIAGSPHLLHEDNFYVGRASMKVSQINKVPSKCAMIVKPKDHSQKQHTSADFAGENVVGKLPLPSTNDETSKEPISQRSNYSVSAPPAPVATTTKPSPWSYPPPGNQWLLPVMSPSEGLVYKPYAGPCPPVSRFMAPVYGSCGPISLAPGGGDFLNAAYSVSASNPEEIGILPGNPHFGQTFFQRFGIPVMNPSICDSAVGQISPPTGPQSKDNQLAVGDINFNIPLQSSCNMSNQTSRVISCCAENFQGLKESEIQGSSAGSLSKMPKANALPLFPMEPTLQASYPNAQTNEPQARVIKVVPHNSRSATESAARIFQSIQEERKQYGCLLCLPINKCLLFWHLKCYLGRRNADGKCNVILSVKTETEMIPNSPSMVQPSSSIIFPSSRPGDTIHDIRYKTSIAHLNSPCSKDYGYSYLYRILNAKLLTGASAESKSLASWQ</sequence>
<keyword evidence="3" id="KW-1185">Reference proteome</keyword>
<name>A0A8X8A283_POPTO</name>
<feature type="region of interest" description="Disordered" evidence="1">
    <location>
        <begin position="254"/>
        <end position="280"/>
    </location>
</feature>
<dbReference type="OrthoDB" id="1939092at2759"/>
<dbReference type="PANTHER" id="PTHR34281:SF7">
    <property type="entry name" value="PROTEIN EARLY FLOWERING 3"/>
    <property type="match status" value="1"/>
</dbReference>
<feature type="compositionally biased region" description="Polar residues" evidence="1">
    <location>
        <begin position="583"/>
        <end position="600"/>
    </location>
</feature>
<gene>
    <name evidence="2" type="ORF">POTOM_013248</name>
</gene>
<dbReference type="AlphaFoldDB" id="A0A8X8A283"/>
<feature type="region of interest" description="Disordered" evidence="1">
    <location>
        <begin position="68"/>
        <end position="89"/>
    </location>
</feature>
<evidence type="ECO:0000313" key="3">
    <source>
        <dbReference type="Proteomes" id="UP000886885"/>
    </source>
</evidence>
<comment type="caution">
    <text evidence="2">The sequence shown here is derived from an EMBL/GenBank/DDBJ whole genome shotgun (WGS) entry which is preliminary data.</text>
</comment>
<dbReference type="EMBL" id="JAAWWB010000006">
    <property type="protein sequence ID" value="KAG6780391.1"/>
    <property type="molecule type" value="Genomic_DNA"/>
</dbReference>